<reference evidence="3" key="1">
    <citation type="submission" date="2023-10" db="EMBL/GenBank/DDBJ databases">
        <authorList>
            <person name="Chen Y."/>
            <person name="Shah S."/>
            <person name="Dougan E. K."/>
            <person name="Thang M."/>
            <person name="Chan C."/>
        </authorList>
    </citation>
    <scope>NUCLEOTIDE SEQUENCE [LARGE SCALE GENOMIC DNA]</scope>
</reference>
<dbReference type="Proteomes" id="UP001189429">
    <property type="component" value="Unassembled WGS sequence"/>
</dbReference>
<feature type="region of interest" description="Disordered" evidence="1">
    <location>
        <begin position="259"/>
        <end position="323"/>
    </location>
</feature>
<evidence type="ECO:0000313" key="3">
    <source>
        <dbReference type="EMBL" id="CAK0901569.1"/>
    </source>
</evidence>
<organism evidence="3 4">
    <name type="scientific">Prorocentrum cordatum</name>
    <dbReference type="NCBI Taxonomy" id="2364126"/>
    <lineage>
        <taxon>Eukaryota</taxon>
        <taxon>Sar</taxon>
        <taxon>Alveolata</taxon>
        <taxon>Dinophyceae</taxon>
        <taxon>Prorocentrales</taxon>
        <taxon>Prorocentraceae</taxon>
        <taxon>Prorocentrum</taxon>
    </lineage>
</organism>
<evidence type="ECO:0000313" key="4">
    <source>
        <dbReference type="Proteomes" id="UP001189429"/>
    </source>
</evidence>
<accession>A0ABN9XSM9</accession>
<feature type="transmembrane region" description="Helical" evidence="2">
    <location>
        <begin position="233"/>
        <end position="253"/>
    </location>
</feature>
<keyword evidence="2" id="KW-0812">Transmembrane</keyword>
<gene>
    <name evidence="3" type="ORF">PCOR1329_LOCUS78483</name>
</gene>
<evidence type="ECO:0000256" key="2">
    <source>
        <dbReference type="SAM" id="Phobius"/>
    </source>
</evidence>
<sequence length="341" mass="36691">MMPTCMRRELIRERRGFDCACERCELGEDALRRRRCHLCGEVALGPAEPRLERAASLCRSCGARGGAEGGEDEVLLARQAAKLRVSSGADAAVQLHARCMEQLGETHWATARCCCMLLLALAEQSAEAEADAARARSLYDFQKFLRACELTEAVPNLHHILTIHLWQSGLLDVQVCRDILPLYQAIHGRNPTAVGIADALGKSMSPIQRLKCSDGYFAQLALLLRSRMPGSSGMVFGGCATAFAIGLAVAVHARRSAPAYSLPRPPATAGSPRESSNSMTSAAEKPAEEARLRTGPRTGRGGAAGRRGGRGDGAHQHGGLRLRSSKTTWKRCCQTLCSATR</sequence>
<keyword evidence="2" id="KW-0472">Membrane</keyword>
<dbReference type="EMBL" id="CAUYUJ010020949">
    <property type="protein sequence ID" value="CAK0901569.1"/>
    <property type="molecule type" value="Genomic_DNA"/>
</dbReference>
<evidence type="ECO:0000256" key="1">
    <source>
        <dbReference type="SAM" id="MobiDB-lite"/>
    </source>
</evidence>
<name>A0ABN9XSM9_9DINO</name>
<keyword evidence="2" id="KW-1133">Transmembrane helix</keyword>
<comment type="caution">
    <text evidence="3">The sequence shown here is derived from an EMBL/GenBank/DDBJ whole genome shotgun (WGS) entry which is preliminary data.</text>
</comment>
<protein>
    <submittedName>
        <fullName evidence="3">Uncharacterized protein</fullName>
    </submittedName>
</protein>
<keyword evidence="4" id="KW-1185">Reference proteome</keyword>
<proteinExistence type="predicted"/>